<reference evidence="3" key="1">
    <citation type="submission" date="2017-02" db="UniProtKB">
        <authorList>
            <consortium name="WormBaseParasite"/>
        </authorList>
    </citation>
    <scope>IDENTIFICATION</scope>
</reference>
<protein>
    <submittedName>
        <fullName evidence="1 3">Uncharacterized protein</fullName>
    </submittedName>
</protein>
<proteinExistence type="predicted"/>
<evidence type="ECO:0000313" key="2">
    <source>
        <dbReference type="Proteomes" id="UP000268014"/>
    </source>
</evidence>
<keyword evidence="2" id="KW-1185">Reference proteome</keyword>
<organism evidence="3">
    <name type="scientific">Haemonchus placei</name>
    <name type="common">Barber's pole worm</name>
    <dbReference type="NCBI Taxonomy" id="6290"/>
    <lineage>
        <taxon>Eukaryota</taxon>
        <taxon>Metazoa</taxon>
        <taxon>Ecdysozoa</taxon>
        <taxon>Nematoda</taxon>
        <taxon>Chromadorea</taxon>
        <taxon>Rhabditida</taxon>
        <taxon>Rhabditina</taxon>
        <taxon>Rhabditomorpha</taxon>
        <taxon>Strongyloidea</taxon>
        <taxon>Trichostrongylidae</taxon>
        <taxon>Haemonchus</taxon>
    </lineage>
</organism>
<name>A0A0N4W9Y3_HAEPC</name>
<reference evidence="1 2" key="2">
    <citation type="submission" date="2018-11" db="EMBL/GenBank/DDBJ databases">
        <authorList>
            <consortium name="Pathogen Informatics"/>
        </authorList>
    </citation>
    <scope>NUCLEOTIDE SEQUENCE [LARGE SCALE GENOMIC DNA]</scope>
    <source>
        <strain evidence="1 2">MHpl1</strain>
    </source>
</reference>
<evidence type="ECO:0000313" key="3">
    <source>
        <dbReference type="WBParaSite" id="HPLM_0000714701-mRNA-1"/>
    </source>
</evidence>
<dbReference type="AlphaFoldDB" id="A0A0N4W9Y3"/>
<dbReference type="EMBL" id="UZAF01016608">
    <property type="protein sequence ID" value="VDO31057.1"/>
    <property type="molecule type" value="Genomic_DNA"/>
</dbReference>
<evidence type="ECO:0000313" key="1">
    <source>
        <dbReference type="EMBL" id="VDO31057.1"/>
    </source>
</evidence>
<gene>
    <name evidence="1" type="ORF">HPLM_LOCUS7139</name>
</gene>
<dbReference type="WBParaSite" id="HPLM_0000714701-mRNA-1">
    <property type="protein sequence ID" value="HPLM_0000714701-mRNA-1"/>
    <property type="gene ID" value="HPLM_0000714701"/>
</dbReference>
<dbReference type="Proteomes" id="UP000268014">
    <property type="component" value="Unassembled WGS sequence"/>
</dbReference>
<sequence>MVGCPRELVETVVNESTVDGQDGVGRCRVRSLVAGSWLWFDARVAVLMSKSTSCQSMQVVKWSAVSRQGKIAKAATIQVVYCMAVIFYA</sequence>
<accession>A0A0N4W9Y3</accession>